<dbReference type="Pfam" id="PF13253">
    <property type="entry name" value="DUF4044"/>
    <property type="match status" value="1"/>
</dbReference>
<sequence length="43" mass="5102">MLKKKRSKFQIITMTAVWAMIIFTLLGMILPPVVQLLQQYFNF</sequence>
<dbReference type="Proteomes" id="UP000294321">
    <property type="component" value="Chromosome"/>
</dbReference>
<evidence type="ECO:0000313" key="3">
    <source>
        <dbReference type="Proteomes" id="UP000294321"/>
    </source>
</evidence>
<feature type="transmembrane region" description="Helical" evidence="1">
    <location>
        <begin position="12"/>
        <end position="34"/>
    </location>
</feature>
<organism evidence="2 3">
    <name type="scientific">Acetilactobacillus jinshanensis</name>
    <dbReference type="NCBI Taxonomy" id="1720083"/>
    <lineage>
        <taxon>Bacteria</taxon>
        <taxon>Bacillati</taxon>
        <taxon>Bacillota</taxon>
        <taxon>Bacilli</taxon>
        <taxon>Lactobacillales</taxon>
        <taxon>Lactobacillaceae</taxon>
        <taxon>Acetilactobacillus</taxon>
    </lineage>
</organism>
<name>A0A4P6ZM86_9LACO</name>
<proteinExistence type="predicted"/>
<keyword evidence="1" id="KW-1133">Transmembrane helix</keyword>
<dbReference type="InterPro" id="IPR025270">
    <property type="entry name" value="DUF4044"/>
</dbReference>
<keyword evidence="3" id="KW-1185">Reference proteome</keyword>
<accession>A0A4P6ZM86</accession>
<gene>
    <name evidence="2" type="ORF">ELX58_01720</name>
</gene>
<keyword evidence="1" id="KW-0472">Membrane</keyword>
<evidence type="ECO:0000256" key="1">
    <source>
        <dbReference type="SAM" id="Phobius"/>
    </source>
</evidence>
<evidence type="ECO:0000313" key="2">
    <source>
        <dbReference type="EMBL" id="QBP18995.1"/>
    </source>
</evidence>
<dbReference type="OrthoDB" id="2167602at2"/>
<dbReference type="EMBL" id="CP034726">
    <property type="protein sequence ID" value="QBP18995.1"/>
    <property type="molecule type" value="Genomic_DNA"/>
</dbReference>
<keyword evidence="1" id="KW-0812">Transmembrane</keyword>
<reference evidence="3" key="1">
    <citation type="submission" date="2018-12" db="EMBL/GenBank/DDBJ databases">
        <title>A new species of lactobacillus.</title>
        <authorList>
            <person name="Jian Y."/>
            <person name="Xin L."/>
            <person name="Hong Z.J."/>
            <person name="Ming L.Z."/>
            <person name="Hong X.Z."/>
        </authorList>
    </citation>
    <scope>NUCLEOTIDE SEQUENCE [LARGE SCALE GENOMIC DNA]</scope>
    <source>
        <strain evidence="3">HSLZ-75</strain>
    </source>
</reference>
<protein>
    <submittedName>
        <fullName evidence="2">DUF4044 domain-containing protein</fullName>
    </submittedName>
</protein>
<dbReference type="KEGG" id="lji:ELX58_01720"/>
<dbReference type="AlphaFoldDB" id="A0A4P6ZM86"/>